<reference evidence="1" key="1">
    <citation type="submission" date="2020-12" db="EMBL/GenBank/DDBJ databases">
        <title>Vagococcus allomyrinae sp. nov. and Enterococcus lavae sp. nov., isolated from the larvae of Allomyrina dichotoma.</title>
        <authorList>
            <person name="Lee S.D."/>
        </authorList>
    </citation>
    <scope>NUCLEOTIDE SEQUENCE</scope>
    <source>
        <strain evidence="1">BWB3-3</strain>
    </source>
</reference>
<comment type="caution">
    <text evidence="1">The sequence shown here is derived from an EMBL/GenBank/DDBJ whole genome shotgun (WGS) entry which is preliminary data.</text>
</comment>
<dbReference type="EMBL" id="JAEEGA010000024">
    <property type="protein sequence ID" value="MBP1044274.1"/>
    <property type="molecule type" value="Genomic_DNA"/>
</dbReference>
<dbReference type="RefSeq" id="WP_209532618.1">
    <property type="nucleotide sequence ID" value="NZ_JAEEGA010000024.1"/>
</dbReference>
<protein>
    <submittedName>
        <fullName evidence="1">Ribbon-helix-helix protein, CopG family</fullName>
    </submittedName>
</protein>
<organism evidence="1 2">
    <name type="scientific">Vagococcus allomyrinae</name>
    <dbReference type="NCBI Taxonomy" id="2794353"/>
    <lineage>
        <taxon>Bacteria</taxon>
        <taxon>Bacillati</taxon>
        <taxon>Bacillota</taxon>
        <taxon>Bacilli</taxon>
        <taxon>Lactobacillales</taxon>
        <taxon>Enterococcaceae</taxon>
        <taxon>Vagococcus</taxon>
    </lineage>
</organism>
<dbReference type="NCBIfam" id="NF046040">
    <property type="entry name" value="RelB_antitoxin"/>
    <property type="match status" value="1"/>
</dbReference>
<evidence type="ECO:0000313" key="1">
    <source>
        <dbReference type="EMBL" id="MBP1044274.1"/>
    </source>
</evidence>
<dbReference type="Proteomes" id="UP000674938">
    <property type="component" value="Unassembled WGS sequence"/>
</dbReference>
<name>A0A940PG69_9ENTE</name>
<gene>
    <name evidence="1" type="ORF">I6N95_25020</name>
</gene>
<evidence type="ECO:0000313" key="2">
    <source>
        <dbReference type="Proteomes" id="UP000674938"/>
    </source>
</evidence>
<dbReference type="AlphaFoldDB" id="A0A940PG69"/>
<dbReference type="InterPro" id="IPR046257">
    <property type="entry name" value="DUF6290"/>
</dbReference>
<keyword evidence="2" id="KW-1185">Reference proteome</keyword>
<accession>A0A940PG69</accession>
<proteinExistence type="predicted"/>
<sequence length="77" mass="9035">MATITVRVSDEEKAIIQKYAEFSKVNISDIARESILEKIDEVMDLESIREYEKNNKLEQTYSFDEVVKELGYDKELL</sequence>
<dbReference type="Pfam" id="PF19807">
    <property type="entry name" value="DUF6290"/>
    <property type="match status" value="1"/>
</dbReference>